<evidence type="ECO:0000313" key="3">
    <source>
        <dbReference type="Proteomes" id="UP001465976"/>
    </source>
</evidence>
<feature type="signal peptide" evidence="1">
    <location>
        <begin position="1"/>
        <end position="19"/>
    </location>
</feature>
<comment type="caution">
    <text evidence="2">The sequence shown here is derived from an EMBL/GenBank/DDBJ whole genome shotgun (WGS) entry which is preliminary data.</text>
</comment>
<name>A0ABR3G1R2_9AGAR</name>
<accession>A0ABR3G1R2</accession>
<evidence type="ECO:0000313" key="2">
    <source>
        <dbReference type="EMBL" id="KAL0581766.1"/>
    </source>
</evidence>
<sequence length="152" mass="16857">MKLASILSTICIASGVALGQETQGYGFVSPIANQVVNITENPNVNLTFNPYRYFKESTRNIDVFILSGNWSSDFQDTYTHPHVAQELVTGLEPNIDYQWSGITTPAYHANLYIAGLPTPVPGSLTVMVRERYNGFGPNSTMAFYSQRIQVTK</sequence>
<dbReference type="Proteomes" id="UP001465976">
    <property type="component" value="Unassembled WGS sequence"/>
</dbReference>
<reference evidence="2 3" key="1">
    <citation type="submission" date="2024-02" db="EMBL/GenBank/DDBJ databases">
        <title>A draft genome for the cacao thread blight pathogen Marasmius crinis-equi.</title>
        <authorList>
            <person name="Cohen S.P."/>
            <person name="Baruah I.K."/>
            <person name="Amoako-Attah I."/>
            <person name="Bukari Y."/>
            <person name="Meinhardt L.W."/>
            <person name="Bailey B.A."/>
        </authorList>
    </citation>
    <scope>NUCLEOTIDE SEQUENCE [LARGE SCALE GENOMIC DNA]</scope>
    <source>
        <strain evidence="2 3">GH-76</strain>
    </source>
</reference>
<evidence type="ECO:0000256" key="1">
    <source>
        <dbReference type="SAM" id="SignalP"/>
    </source>
</evidence>
<dbReference type="EMBL" id="JBAHYK010000004">
    <property type="protein sequence ID" value="KAL0581766.1"/>
    <property type="molecule type" value="Genomic_DNA"/>
</dbReference>
<organism evidence="2 3">
    <name type="scientific">Marasmius crinis-equi</name>
    <dbReference type="NCBI Taxonomy" id="585013"/>
    <lineage>
        <taxon>Eukaryota</taxon>
        <taxon>Fungi</taxon>
        <taxon>Dikarya</taxon>
        <taxon>Basidiomycota</taxon>
        <taxon>Agaricomycotina</taxon>
        <taxon>Agaricomycetes</taxon>
        <taxon>Agaricomycetidae</taxon>
        <taxon>Agaricales</taxon>
        <taxon>Marasmiineae</taxon>
        <taxon>Marasmiaceae</taxon>
        <taxon>Marasmius</taxon>
    </lineage>
</organism>
<protein>
    <submittedName>
        <fullName evidence="2">Uncharacterized protein</fullName>
    </submittedName>
</protein>
<keyword evidence="1" id="KW-0732">Signal</keyword>
<proteinExistence type="predicted"/>
<keyword evidence="3" id="KW-1185">Reference proteome</keyword>
<feature type="chain" id="PRO_5046734594" evidence="1">
    <location>
        <begin position="20"/>
        <end position="152"/>
    </location>
</feature>
<gene>
    <name evidence="2" type="ORF">V5O48_000243</name>
</gene>